<reference evidence="5" key="1">
    <citation type="journal article" date="2019" name="Int. J. Syst. Evol. Microbiol.">
        <title>The Global Catalogue of Microorganisms (GCM) 10K type strain sequencing project: providing services to taxonomists for standard genome sequencing and annotation.</title>
        <authorList>
            <consortium name="The Broad Institute Genomics Platform"/>
            <consortium name="The Broad Institute Genome Sequencing Center for Infectious Disease"/>
            <person name="Wu L."/>
            <person name="Ma J."/>
        </authorList>
    </citation>
    <scope>NUCLEOTIDE SEQUENCE [LARGE SCALE GENOMIC DNA]</scope>
    <source>
        <strain evidence="5">JCM 16956</strain>
    </source>
</reference>
<dbReference type="Proteomes" id="UP001501000">
    <property type="component" value="Unassembled WGS sequence"/>
</dbReference>
<dbReference type="EMBL" id="BAABAJ010000002">
    <property type="protein sequence ID" value="GAA3898141.1"/>
    <property type="molecule type" value="Genomic_DNA"/>
</dbReference>
<accession>A0ABP7LAM5</accession>
<proteinExistence type="predicted"/>
<keyword evidence="2" id="KW-1133">Transmembrane helix</keyword>
<dbReference type="RefSeq" id="WP_345278394.1">
    <property type="nucleotide sequence ID" value="NZ_BAABAJ010000002.1"/>
</dbReference>
<feature type="compositionally biased region" description="Basic and acidic residues" evidence="1">
    <location>
        <begin position="10"/>
        <end position="20"/>
    </location>
</feature>
<feature type="transmembrane region" description="Helical" evidence="2">
    <location>
        <begin position="63"/>
        <end position="85"/>
    </location>
</feature>
<dbReference type="InterPro" id="IPR019692">
    <property type="entry name" value="CFP-6_PH"/>
</dbReference>
<evidence type="ECO:0000256" key="1">
    <source>
        <dbReference type="SAM" id="MobiDB-lite"/>
    </source>
</evidence>
<keyword evidence="2" id="KW-0812">Transmembrane</keyword>
<keyword evidence="5" id="KW-1185">Reference proteome</keyword>
<dbReference type="Pfam" id="PF10756">
    <property type="entry name" value="bPH_6"/>
    <property type="match status" value="1"/>
</dbReference>
<evidence type="ECO:0000259" key="3">
    <source>
        <dbReference type="Pfam" id="PF10756"/>
    </source>
</evidence>
<evidence type="ECO:0000256" key="2">
    <source>
        <dbReference type="SAM" id="Phobius"/>
    </source>
</evidence>
<evidence type="ECO:0000313" key="5">
    <source>
        <dbReference type="Proteomes" id="UP001501000"/>
    </source>
</evidence>
<feature type="transmembrane region" description="Helical" evidence="2">
    <location>
        <begin position="34"/>
        <end position="51"/>
    </location>
</feature>
<evidence type="ECO:0000313" key="4">
    <source>
        <dbReference type="EMBL" id="GAA3898141.1"/>
    </source>
</evidence>
<protein>
    <submittedName>
        <fullName evidence="4">PH domain-containing protein</fullName>
    </submittedName>
</protein>
<comment type="caution">
    <text evidence="4">The sequence shown here is derived from an EMBL/GenBank/DDBJ whole genome shotgun (WGS) entry which is preliminary data.</text>
</comment>
<feature type="region of interest" description="Disordered" evidence="1">
    <location>
        <begin position="1"/>
        <end position="23"/>
    </location>
</feature>
<name>A0ABP7LAM5_9ACTN</name>
<sequence>MTTPEQPSEPGHEPRQDRPSAEPQYADRAYRSPLGIASGVFLLLLACFFAGDALLRGEGRTPWLALAGLLLAAPLIVAFTIRPVVYANADRLRVRNPFRTITLPWSAVADVRAGYSSEVFTQEGATYQLWAVPVSLRKRKKAARLGARAAGEAAGSFDSDGRAAPADRAIAELREMAGAGAGRPGAQGGPEVRWAYEILAPAVAGAVLFVILKTTG</sequence>
<feature type="domain" description="Low molecular weight protein antigen 6 PH" evidence="3">
    <location>
        <begin position="82"/>
        <end position="150"/>
    </location>
</feature>
<keyword evidence="2" id="KW-0472">Membrane</keyword>
<organism evidence="4 5">
    <name type="scientific">Streptomyces gulbargensis</name>
    <dbReference type="NCBI Taxonomy" id="364901"/>
    <lineage>
        <taxon>Bacteria</taxon>
        <taxon>Bacillati</taxon>
        <taxon>Actinomycetota</taxon>
        <taxon>Actinomycetes</taxon>
        <taxon>Kitasatosporales</taxon>
        <taxon>Streptomycetaceae</taxon>
        <taxon>Streptomyces</taxon>
    </lineage>
</organism>
<gene>
    <name evidence="4" type="ORF">GCM10022244_05520</name>
</gene>